<dbReference type="EMBL" id="CP002881">
    <property type="protein sequence ID" value="AEJ06426.1"/>
    <property type="molecule type" value="Genomic_DNA"/>
</dbReference>
<name>F8H9L9_STUS2</name>
<gene>
    <name evidence="1" type="ordered locus">PSTAB_3145</name>
</gene>
<reference key="2">
    <citation type="submission" date="2011-06" db="EMBL/GenBank/DDBJ databases">
        <title>Complete Genome Sequence of Pseudomonas stutzeri Strain CGMCC 1.1803.</title>
        <authorList>
            <person name="Yan Y."/>
            <person name="Chen M."/>
            <person name="Lu W."/>
            <person name="Zhang W."/>
            <person name="Ping S."/>
            <person name="Lin M."/>
        </authorList>
    </citation>
    <scope>NUCLEOTIDE SEQUENCE</scope>
    <source>
        <strain>ATCC 17588</strain>
    </source>
</reference>
<dbReference type="HOGENOM" id="CLU_3256754_0_0_6"/>
<organism evidence="1 2">
    <name type="scientific">Stutzerimonas stutzeri (strain ATCC 17588 / DSM 5190 / CCUG 11256 / JCM 5965 / LMG 11199 / NBRC 14165 / NCIMB 11358 / Stanier 221)</name>
    <name type="common">Pseudomonas stutzeri</name>
    <dbReference type="NCBI Taxonomy" id="96563"/>
    <lineage>
        <taxon>Bacteria</taxon>
        <taxon>Pseudomonadati</taxon>
        <taxon>Pseudomonadota</taxon>
        <taxon>Gammaproteobacteria</taxon>
        <taxon>Pseudomonadales</taxon>
        <taxon>Pseudomonadaceae</taxon>
        <taxon>Stutzerimonas</taxon>
    </lineage>
</organism>
<accession>F8H9L9</accession>
<dbReference type="AlphaFoldDB" id="F8H9L9"/>
<dbReference type="Proteomes" id="UP000008932">
    <property type="component" value="Chromosome"/>
</dbReference>
<reference evidence="1 2" key="1">
    <citation type="journal article" date="2011" name="J. Bacteriol.">
        <title>Complete Genome Sequence of the Type Strain Pseudomonas stutzeri CGMCC 1.1803.</title>
        <authorList>
            <person name="Chen M."/>
            <person name="Yan Y."/>
            <person name="Zhang W."/>
            <person name="Lu W."/>
            <person name="Wang J."/>
            <person name="Ping S."/>
            <person name="Lin M."/>
        </authorList>
    </citation>
    <scope>NUCLEOTIDE SEQUENCE [LARGE SCALE GENOMIC DNA]</scope>
    <source>
        <strain evidence="2">ATCC 17588 / DSM 5190 / CCUG 11256 / JCM 5965 / LMG 11199 / NCIMB 11358 / Stanier 221</strain>
    </source>
</reference>
<evidence type="ECO:0000313" key="2">
    <source>
        <dbReference type="Proteomes" id="UP000008932"/>
    </source>
</evidence>
<proteinExistence type="predicted"/>
<sequence length="42" mass="4583">MGGRAIVHDRRLLEVHGVRCVRGRPIRLAPSSLPNHPSAGMI</sequence>
<dbReference type="KEGG" id="psz:PSTAB_3145"/>
<protein>
    <submittedName>
        <fullName evidence="1">Uncharacterized protein</fullName>
    </submittedName>
</protein>
<reference evidence="2" key="3">
    <citation type="submission" date="2011-06" db="EMBL/GenBank/DDBJ databases">
        <title>Complete genome sequence of Pseudomonas stutzeri strain CGMCC 1.1803.</title>
        <authorList>
            <person name="Yan Y."/>
            <person name="Chen M."/>
            <person name="Lu W."/>
            <person name="Zhang W."/>
            <person name="Ping S."/>
            <person name="Lin M."/>
        </authorList>
    </citation>
    <scope>NUCLEOTIDE SEQUENCE [LARGE SCALE GENOMIC DNA]</scope>
    <source>
        <strain evidence="2">ATCC 17588 / DSM 5190 / CCUG 11256 / JCM 5965 / LMG 11199 / NCIMB 11358 / Stanier 221</strain>
    </source>
</reference>
<evidence type="ECO:0000313" key="1">
    <source>
        <dbReference type="EMBL" id="AEJ06426.1"/>
    </source>
</evidence>